<feature type="transmembrane region" description="Helical" evidence="1">
    <location>
        <begin position="187"/>
        <end position="205"/>
    </location>
</feature>
<feature type="transmembrane region" description="Helical" evidence="1">
    <location>
        <begin position="157"/>
        <end position="175"/>
    </location>
</feature>
<feature type="transmembrane region" description="Helical" evidence="1">
    <location>
        <begin position="211"/>
        <end position="231"/>
    </location>
</feature>
<keyword evidence="1" id="KW-0812">Transmembrane</keyword>
<feature type="transmembrane region" description="Helical" evidence="1">
    <location>
        <begin position="133"/>
        <end position="151"/>
    </location>
</feature>
<reference evidence="2 3" key="1">
    <citation type="submission" date="2020-05" db="EMBL/GenBank/DDBJ databases">
        <title>Draft genome sequence of Desulfovibrio sp. strain HN2T.</title>
        <authorList>
            <person name="Ueno A."/>
            <person name="Tamazawa S."/>
            <person name="Tamamura S."/>
            <person name="Murakami T."/>
            <person name="Kiyama T."/>
            <person name="Inomata H."/>
            <person name="Amano Y."/>
            <person name="Miyakawa K."/>
            <person name="Tamaki H."/>
            <person name="Naganuma T."/>
            <person name="Kaneko K."/>
        </authorList>
    </citation>
    <scope>NUCLEOTIDE SEQUENCE [LARGE SCALE GENOMIC DNA]</scope>
    <source>
        <strain evidence="2 3">HN2</strain>
    </source>
</reference>
<sequence length="253" mass="26826">MKIRNRIKAWKQDTLCAVVALGGAFWLKWGVCALLLAAALIFGGVPFVMIGLGGLLGCICAVMLDGFTEFRRENGTFMPGCAFMGLLAFAMANMAFHLPGKWAVILGCLVSSGLLLALILRCLDRETGMNIQVGIWLFAVAGALLLCFLYTGPYAGVVGLASFVLAVGLYVRLLIVLRDGAETGLRAAWHLALGIGIAVLTGAAFNKLGVIPAGGAAFGGFVVGLLVAAVFSPVKRFTNWVVCRLDEEKEPEW</sequence>
<gene>
    <name evidence="2" type="ORF">DSM101010T_04820</name>
</gene>
<feature type="transmembrane region" description="Helical" evidence="1">
    <location>
        <begin position="35"/>
        <end position="64"/>
    </location>
</feature>
<proteinExistence type="predicted"/>
<accession>A0A7J0BEK8</accession>
<keyword evidence="1" id="KW-1133">Transmembrane helix</keyword>
<dbReference type="Proteomes" id="UP000503840">
    <property type="component" value="Unassembled WGS sequence"/>
</dbReference>
<feature type="transmembrane region" description="Helical" evidence="1">
    <location>
        <begin position="76"/>
        <end position="96"/>
    </location>
</feature>
<feature type="transmembrane region" description="Helical" evidence="1">
    <location>
        <begin position="102"/>
        <end position="121"/>
    </location>
</feature>
<name>A0A7J0BEK8_9BACT</name>
<keyword evidence="3" id="KW-1185">Reference proteome</keyword>
<dbReference type="AlphaFoldDB" id="A0A7J0BEK8"/>
<evidence type="ECO:0000313" key="2">
    <source>
        <dbReference type="EMBL" id="GFM32117.1"/>
    </source>
</evidence>
<organism evidence="2 3">
    <name type="scientific">Desulfovibrio subterraneus</name>
    <dbReference type="NCBI Taxonomy" id="2718620"/>
    <lineage>
        <taxon>Bacteria</taxon>
        <taxon>Pseudomonadati</taxon>
        <taxon>Thermodesulfobacteriota</taxon>
        <taxon>Desulfovibrionia</taxon>
        <taxon>Desulfovibrionales</taxon>
        <taxon>Desulfovibrionaceae</taxon>
        <taxon>Desulfovibrio</taxon>
    </lineage>
</organism>
<comment type="caution">
    <text evidence="2">The sequence shown here is derived from an EMBL/GenBank/DDBJ whole genome shotgun (WGS) entry which is preliminary data.</text>
</comment>
<protein>
    <submittedName>
        <fullName evidence="2">Uncharacterized protein</fullName>
    </submittedName>
</protein>
<keyword evidence="1" id="KW-0472">Membrane</keyword>
<evidence type="ECO:0000256" key="1">
    <source>
        <dbReference type="SAM" id="Phobius"/>
    </source>
</evidence>
<evidence type="ECO:0000313" key="3">
    <source>
        <dbReference type="Proteomes" id="UP000503840"/>
    </source>
</evidence>
<dbReference type="RefSeq" id="WP_174403785.1">
    <property type="nucleotide sequence ID" value="NZ_BLVO01000004.1"/>
</dbReference>
<dbReference type="EMBL" id="BLVO01000004">
    <property type="protein sequence ID" value="GFM32117.1"/>
    <property type="molecule type" value="Genomic_DNA"/>
</dbReference>